<name>A0A9C7Q3M4_9RHOD</name>
<dbReference type="InterPro" id="IPR006973">
    <property type="entry name" value="Cwf_Cwc_15"/>
</dbReference>
<proteinExistence type="inferred from homology"/>
<evidence type="ECO:0000256" key="2">
    <source>
        <dbReference type="ARBA" id="ARBA00022664"/>
    </source>
</evidence>
<evidence type="ECO:0000313" key="6">
    <source>
        <dbReference type="Proteomes" id="UP001061958"/>
    </source>
</evidence>
<gene>
    <name evidence="5" type="ORF">GpartN1_g7246.t1</name>
</gene>
<feature type="compositionally biased region" description="Basic and acidic residues" evidence="4">
    <location>
        <begin position="54"/>
        <end position="68"/>
    </location>
</feature>
<feature type="compositionally biased region" description="Basic and acidic residues" evidence="4">
    <location>
        <begin position="31"/>
        <end position="46"/>
    </location>
</feature>
<feature type="compositionally biased region" description="Basic and acidic residues" evidence="4">
    <location>
        <begin position="75"/>
        <end position="88"/>
    </location>
</feature>
<sequence length="213" mass="25160">MTTAHRPTWNPAKGGNEQGGFRLNVPSAKVSARDMPGHLTLKERGKGQGAPDDLEGRDLKRELEEKEQQHRKKTKTEELKEEAEKDVDADVWLDEVDDEKEEEGQAEEESDDEEDELLKELERIKREREEEGQRKEEEERVKQENLELERAVRGNPLLNIGENRPSFKVKRRWDDDVVFRKQNDDPVIERDQGFINDTVRNEFHRKFLERYIK</sequence>
<reference evidence="5" key="2">
    <citation type="submission" date="2022-01" db="EMBL/GenBank/DDBJ databases">
        <authorList>
            <person name="Hirooka S."/>
            <person name="Miyagishima S.Y."/>
        </authorList>
    </citation>
    <scope>NUCLEOTIDE SEQUENCE</scope>
    <source>
        <strain evidence="5">NBRC 102759</strain>
    </source>
</reference>
<feature type="compositionally biased region" description="Acidic residues" evidence="4">
    <location>
        <begin position="89"/>
        <end position="117"/>
    </location>
</feature>
<keyword evidence="2" id="KW-0507">mRNA processing</keyword>
<dbReference type="Pfam" id="PF04889">
    <property type="entry name" value="Cwf_Cwc_15"/>
    <property type="match status" value="1"/>
</dbReference>
<dbReference type="PANTHER" id="PTHR12718">
    <property type="entry name" value="CELL CYCLE CONTROL PROTEIN CWF15"/>
    <property type="match status" value="1"/>
</dbReference>
<evidence type="ECO:0000256" key="1">
    <source>
        <dbReference type="ARBA" id="ARBA00006644"/>
    </source>
</evidence>
<dbReference type="PANTHER" id="PTHR12718:SF2">
    <property type="entry name" value="SPLICEOSOME-ASSOCIATED PROTEIN CWC15 HOMOLOG"/>
    <property type="match status" value="1"/>
</dbReference>
<dbReference type="Proteomes" id="UP001061958">
    <property type="component" value="Unassembled WGS sequence"/>
</dbReference>
<dbReference type="AlphaFoldDB" id="A0A9C7Q3M4"/>
<dbReference type="GO" id="GO:0071013">
    <property type="term" value="C:catalytic step 2 spliceosome"/>
    <property type="evidence" value="ECO:0007669"/>
    <property type="project" value="TreeGrafter"/>
</dbReference>
<accession>A0A9C7Q3M4</accession>
<dbReference type="EMBL" id="BQMJ01000069">
    <property type="protein sequence ID" value="GJQ15455.1"/>
    <property type="molecule type" value="Genomic_DNA"/>
</dbReference>
<feature type="region of interest" description="Disordered" evidence="4">
    <location>
        <begin position="1"/>
        <end position="146"/>
    </location>
</feature>
<comment type="caution">
    <text evidence="5">The sequence shown here is derived from an EMBL/GenBank/DDBJ whole genome shotgun (WGS) entry which is preliminary data.</text>
</comment>
<organism evidence="5 6">
    <name type="scientific">Galdieria partita</name>
    <dbReference type="NCBI Taxonomy" id="83374"/>
    <lineage>
        <taxon>Eukaryota</taxon>
        <taxon>Rhodophyta</taxon>
        <taxon>Bangiophyceae</taxon>
        <taxon>Galdieriales</taxon>
        <taxon>Galdieriaceae</taxon>
        <taxon>Galdieria</taxon>
    </lineage>
</organism>
<dbReference type="GO" id="GO:0045292">
    <property type="term" value="P:mRNA cis splicing, via spliceosome"/>
    <property type="evidence" value="ECO:0007669"/>
    <property type="project" value="TreeGrafter"/>
</dbReference>
<protein>
    <recommendedName>
        <fullName evidence="7">Cwf15/Cwc15 cell cycle control protein</fullName>
    </recommendedName>
</protein>
<comment type="similarity">
    <text evidence="1">Belongs to the CWC15 family.</text>
</comment>
<evidence type="ECO:0000256" key="4">
    <source>
        <dbReference type="SAM" id="MobiDB-lite"/>
    </source>
</evidence>
<evidence type="ECO:0000313" key="5">
    <source>
        <dbReference type="EMBL" id="GJQ15455.1"/>
    </source>
</evidence>
<feature type="compositionally biased region" description="Basic and acidic residues" evidence="4">
    <location>
        <begin position="118"/>
        <end position="146"/>
    </location>
</feature>
<dbReference type="GO" id="GO:0003723">
    <property type="term" value="F:RNA binding"/>
    <property type="evidence" value="ECO:0007669"/>
    <property type="project" value="TreeGrafter"/>
</dbReference>
<reference evidence="5" key="1">
    <citation type="journal article" date="2022" name="Proc. Natl. Acad. Sci. U.S.A.">
        <title>Life cycle and functional genomics of the unicellular red alga Galdieria for elucidating algal and plant evolution and industrial use.</title>
        <authorList>
            <person name="Hirooka S."/>
            <person name="Itabashi T."/>
            <person name="Ichinose T.M."/>
            <person name="Onuma R."/>
            <person name="Fujiwara T."/>
            <person name="Yamashita S."/>
            <person name="Jong L.W."/>
            <person name="Tomita R."/>
            <person name="Iwane A.H."/>
            <person name="Miyagishima S.Y."/>
        </authorList>
    </citation>
    <scope>NUCLEOTIDE SEQUENCE</scope>
    <source>
        <strain evidence="5">NBRC 102759</strain>
    </source>
</reference>
<evidence type="ECO:0000256" key="3">
    <source>
        <dbReference type="ARBA" id="ARBA00023187"/>
    </source>
</evidence>
<dbReference type="OrthoDB" id="5500at2759"/>
<evidence type="ECO:0008006" key="7">
    <source>
        <dbReference type="Google" id="ProtNLM"/>
    </source>
</evidence>
<keyword evidence="6" id="KW-1185">Reference proteome</keyword>
<keyword evidence="3" id="KW-0508">mRNA splicing</keyword>